<name>A0A931MX49_9HYPH</name>
<dbReference type="EMBL" id="JADZLT010000050">
    <property type="protein sequence ID" value="MBH0238463.1"/>
    <property type="molecule type" value="Genomic_DNA"/>
</dbReference>
<organism evidence="2 3">
    <name type="scientific">Methylobrevis albus</name>
    <dbReference type="NCBI Taxonomy" id="2793297"/>
    <lineage>
        <taxon>Bacteria</taxon>
        <taxon>Pseudomonadati</taxon>
        <taxon>Pseudomonadota</taxon>
        <taxon>Alphaproteobacteria</taxon>
        <taxon>Hyphomicrobiales</taxon>
        <taxon>Pleomorphomonadaceae</taxon>
        <taxon>Methylobrevis</taxon>
    </lineage>
</organism>
<feature type="transmembrane region" description="Helical" evidence="1">
    <location>
        <begin position="108"/>
        <end position="128"/>
    </location>
</feature>
<evidence type="ECO:0000313" key="3">
    <source>
        <dbReference type="Proteomes" id="UP000631694"/>
    </source>
</evidence>
<keyword evidence="3" id="KW-1185">Reference proteome</keyword>
<keyword evidence="1" id="KW-0472">Membrane</keyword>
<dbReference type="RefSeq" id="WP_197311528.1">
    <property type="nucleotide sequence ID" value="NZ_JADZLT010000050.1"/>
</dbReference>
<dbReference type="AlphaFoldDB" id="A0A931MX49"/>
<dbReference type="Proteomes" id="UP000631694">
    <property type="component" value="Unassembled WGS sequence"/>
</dbReference>
<keyword evidence="1" id="KW-0812">Transmembrane</keyword>
<accession>A0A931MX49</accession>
<gene>
    <name evidence="2" type="ORF">I5731_11570</name>
</gene>
<reference evidence="2" key="1">
    <citation type="submission" date="2020-12" db="EMBL/GenBank/DDBJ databases">
        <title>Methylobrevis albus sp. nov., isolated from fresh water lack sediment.</title>
        <authorList>
            <person name="Zou Q."/>
        </authorList>
    </citation>
    <scope>NUCLEOTIDE SEQUENCE</scope>
    <source>
        <strain evidence="2">L22</strain>
    </source>
</reference>
<feature type="transmembrane region" description="Helical" evidence="1">
    <location>
        <begin position="30"/>
        <end position="51"/>
    </location>
</feature>
<comment type="caution">
    <text evidence="2">The sequence shown here is derived from an EMBL/GenBank/DDBJ whole genome shotgun (WGS) entry which is preliminary data.</text>
</comment>
<evidence type="ECO:0000313" key="2">
    <source>
        <dbReference type="EMBL" id="MBH0238463.1"/>
    </source>
</evidence>
<keyword evidence="1" id="KW-1133">Transmembrane helix</keyword>
<proteinExistence type="predicted"/>
<evidence type="ECO:0000256" key="1">
    <source>
        <dbReference type="SAM" id="Phobius"/>
    </source>
</evidence>
<protein>
    <submittedName>
        <fullName evidence="2">Uncharacterized protein</fullName>
    </submittedName>
</protein>
<sequence>MTDHPISPIAAFPDDALPAAVARPRRRDSILLVVLLAVVTILTVAGVASAAPAGEPAWRLVEAATRGEHADDLRYARLAASDTTAVMVRPARDTLFEAAATARVETSYAYGVIGAMLAGMLGLSGALWREFGRRVTKETPRR</sequence>